<dbReference type="GO" id="GO:0005524">
    <property type="term" value="F:ATP binding"/>
    <property type="evidence" value="ECO:0007669"/>
    <property type="project" value="UniProtKB-KW"/>
</dbReference>
<feature type="compositionally biased region" description="Basic residues" evidence="6">
    <location>
        <begin position="1"/>
        <end position="13"/>
    </location>
</feature>
<comment type="caution">
    <text evidence="8">The sequence shown here is derived from an EMBL/GenBank/DDBJ whole genome shotgun (WGS) entry which is preliminary data.</text>
</comment>
<keyword evidence="5" id="KW-0067">ATP-binding</keyword>
<sequence>MDTARTPKRKRRRLESGASRRGGKKASSSSSSASRTPGSGGSESKIVWKDSPADKQIKVSGTGKMAVRREMQGFVGRLARASQQSPPSTSEEEKKPGRERVRTRRKAAQHEEEKAASRHLMFSPPERGITTQGTPNTARRRRSTERGDSQDELFNVLDQMEQKYASPDVTLPLISLTALSCRRPQQQQSLPPFAAASSSTDDDVKMTPTPTPSNSSTGTQSPRSLRTQEADKSQERTRNQKVVKTLEAIKEQEALKTPDKPPVVNVDPFDDLTDESWALLDQLASQRAPVEASQVQSQSQTEMVSSQNLALTPRPMPSAVYSDTKKPSPLPPAHDPASVVRSMHVTGAAQQLEVPESFKRFLVLEVDRDVVNRSLLLRLLDDQDVQLEAQLSEDWYDVLVEAGDTINIVFTEQDRDGFFSQDNKTPVSRHLSRIVVDNAHNVVVVHPDILVCLVIFQL</sequence>
<reference evidence="8 9" key="1">
    <citation type="submission" date="2013-11" db="EMBL/GenBank/DDBJ databases">
        <title>The Genome Sequence of Phytophthora parasitica CJ01A1.</title>
        <authorList>
            <consortium name="The Broad Institute Genomics Platform"/>
            <person name="Russ C."/>
            <person name="Tyler B."/>
            <person name="Panabieres F."/>
            <person name="Shan W."/>
            <person name="Tripathy S."/>
            <person name="Grunwald N."/>
            <person name="Machado M."/>
            <person name="Johnson C.S."/>
            <person name="Walker B."/>
            <person name="Young S.K."/>
            <person name="Zeng Q."/>
            <person name="Gargeya S."/>
            <person name="Fitzgerald M."/>
            <person name="Haas B."/>
            <person name="Abouelleil A."/>
            <person name="Allen A.W."/>
            <person name="Alvarado L."/>
            <person name="Arachchi H.M."/>
            <person name="Berlin A.M."/>
            <person name="Chapman S.B."/>
            <person name="Gainer-Dewar J."/>
            <person name="Goldberg J."/>
            <person name="Griggs A."/>
            <person name="Gujja S."/>
            <person name="Hansen M."/>
            <person name="Howarth C."/>
            <person name="Imamovic A."/>
            <person name="Ireland A."/>
            <person name="Larimer J."/>
            <person name="McCowan C."/>
            <person name="Murphy C."/>
            <person name="Pearson M."/>
            <person name="Poon T.W."/>
            <person name="Priest M."/>
            <person name="Roberts A."/>
            <person name="Saif S."/>
            <person name="Shea T."/>
            <person name="Sisk P."/>
            <person name="Sykes S."/>
            <person name="Wortman J."/>
            <person name="Nusbaum C."/>
            <person name="Birren B."/>
        </authorList>
    </citation>
    <scope>NUCLEOTIDE SEQUENCE [LARGE SCALE GENOMIC DNA]</scope>
    <source>
        <strain evidence="8 9">CJ01A1</strain>
    </source>
</reference>
<name>W2W7I9_PHYNI</name>
<evidence type="ECO:0000256" key="6">
    <source>
        <dbReference type="SAM" id="MobiDB-lite"/>
    </source>
</evidence>
<dbReference type="GO" id="GO:0004386">
    <property type="term" value="F:helicase activity"/>
    <property type="evidence" value="ECO:0007669"/>
    <property type="project" value="UniProtKB-KW"/>
</dbReference>
<gene>
    <name evidence="8" type="ORF">F441_17106</name>
</gene>
<organism evidence="8 9">
    <name type="scientific">Phytophthora nicotianae CJ01A1</name>
    <dbReference type="NCBI Taxonomy" id="1317063"/>
    <lineage>
        <taxon>Eukaryota</taxon>
        <taxon>Sar</taxon>
        <taxon>Stramenopiles</taxon>
        <taxon>Oomycota</taxon>
        <taxon>Peronosporomycetes</taxon>
        <taxon>Peronosporales</taxon>
        <taxon>Peronosporaceae</taxon>
        <taxon>Phytophthora</taxon>
    </lineage>
</organism>
<dbReference type="Proteomes" id="UP000018958">
    <property type="component" value="Unassembled WGS sequence"/>
</dbReference>
<accession>W2W7I9</accession>
<protein>
    <recommendedName>
        <fullName evidence="7">DNA replication factor Dna2 N-terminal domain-containing protein</fullName>
    </recommendedName>
</protein>
<feature type="compositionally biased region" description="Basic and acidic residues" evidence="6">
    <location>
        <begin position="91"/>
        <end position="100"/>
    </location>
</feature>
<evidence type="ECO:0000256" key="4">
    <source>
        <dbReference type="ARBA" id="ARBA00022806"/>
    </source>
</evidence>
<evidence type="ECO:0000313" key="9">
    <source>
        <dbReference type="Proteomes" id="UP000018958"/>
    </source>
</evidence>
<keyword evidence="1" id="KW-0479">Metal-binding</keyword>
<dbReference type="Pfam" id="PF08696">
    <property type="entry name" value="Dna2"/>
    <property type="match status" value="1"/>
</dbReference>
<dbReference type="GO" id="GO:0046872">
    <property type="term" value="F:metal ion binding"/>
    <property type="evidence" value="ECO:0007669"/>
    <property type="project" value="UniProtKB-KW"/>
</dbReference>
<evidence type="ECO:0000256" key="1">
    <source>
        <dbReference type="ARBA" id="ARBA00022723"/>
    </source>
</evidence>
<evidence type="ECO:0000259" key="7">
    <source>
        <dbReference type="Pfam" id="PF08696"/>
    </source>
</evidence>
<feature type="domain" description="DNA replication factor Dna2 N-terminal" evidence="7">
    <location>
        <begin position="384"/>
        <end position="451"/>
    </location>
</feature>
<proteinExistence type="predicted"/>
<keyword evidence="2" id="KW-0547">Nucleotide-binding</keyword>
<feature type="compositionally biased region" description="Basic and acidic residues" evidence="6">
    <location>
        <begin position="226"/>
        <end position="238"/>
    </location>
</feature>
<feature type="region of interest" description="Disordered" evidence="6">
    <location>
        <begin position="1"/>
        <end position="159"/>
    </location>
</feature>
<feature type="compositionally biased region" description="Low complexity" evidence="6">
    <location>
        <begin position="25"/>
        <end position="37"/>
    </location>
</feature>
<dbReference type="GO" id="GO:0016787">
    <property type="term" value="F:hydrolase activity"/>
    <property type="evidence" value="ECO:0007669"/>
    <property type="project" value="UniProtKB-KW"/>
</dbReference>
<feature type="region of interest" description="Disordered" evidence="6">
    <location>
        <begin position="306"/>
        <end position="336"/>
    </location>
</feature>
<keyword evidence="3" id="KW-0378">Hydrolase</keyword>
<feature type="compositionally biased region" description="Basic and acidic residues" evidence="6">
    <location>
        <begin position="46"/>
        <end position="57"/>
    </location>
</feature>
<dbReference type="InterPro" id="IPR014808">
    <property type="entry name" value="DNA_replication_fac_Dna2_N"/>
</dbReference>
<evidence type="ECO:0000256" key="2">
    <source>
        <dbReference type="ARBA" id="ARBA00022741"/>
    </source>
</evidence>
<evidence type="ECO:0000256" key="5">
    <source>
        <dbReference type="ARBA" id="ARBA00022840"/>
    </source>
</evidence>
<keyword evidence="4" id="KW-0347">Helicase</keyword>
<dbReference type="EMBL" id="ANIX01003420">
    <property type="protein sequence ID" value="ETP06505.1"/>
    <property type="molecule type" value="Genomic_DNA"/>
</dbReference>
<evidence type="ECO:0000256" key="3">
    <source>
        <dbReference type="ARBA" id="ARBA00022801"/>
    </source>
</evidence>
<evidence type="ECO:0000313" key="8">
    <source>
        <dbReference type="EMBL" id="ETP06505.1"/>
    </source>
</evidence>
<dbReference type="AlphaFoldDB" id="W2W7I9"/>
<dbReference type="OrthoDB" id="306218at2759"/>
<feature type="region of interest" description="Disordered" evidence="6">
    <location>
        <begin position="183"/>
        <end position="242"/>
    </location>
</feature>
<feature type="compositionally biased region" description="Low complexity" evidence="6">
    <location>
        <begin position="212"/>
        <end position="222"/>
    </location>
</feature>